<sequence length="274" mass="30206">MQRLDAHCHFWRLDRADYGWLEGEGGPLHPIRRDFDPNDHPKGGPVIAVQAAPTLAETDHLLSLAKTHPGIVGVVGWVDLSSGSAVADLELRAQDTRFRGIRPMLQDIAQTDWLITSPRADALDALARLGLTFDALVTERHLPVLSRFVRQNPALPMVIDHAAKPQPGDKSGWERGMKDLAAQGLHCKLSGLLTELSADELRDPSAALMPIVEHLLDWFGPSRLIWGSDWPVLNLAGDYEAWLELTETLLEGLTNEERAAVMGGNAMRFYGVKP</sequence>
<gene>
    <name evidence="3" type="ORF">RGQ15_18175</name>
</gene>
<evidence type="ECO:0000259" key="2">
    <source>
        <dbReference type="Pfam" id="PF04909"/>
    </source>
</evidence>
<dbReference type="InterPro" id="IPR052350">
    <property type="entry name" value="Metallo-dep_Lactonases"/>
</dbReference>
<name>A0ABU2HWS6_9RHOB</name>
<dbReference type="RefSeq" id="WP_311162136.1">
    <property type="nucleotide sequence ID" value="NZ_JAVQLW010000003.1"/>
</dbReference>
<dbReference type="EMBL" id="JAVQLW010000003">
    <property type="protein sequence ID" value="MDS9469496.1"/>
    <property type="molecule type" value="Genomic_DNA"/>
</dbReference>
<dbReference type="Pfam" id="PF04909">
    <property type="entry name" value="Amidohydro_2"/>
    <property type="match status" value="1"/>
</dbReference>
<organism evidence="3 4">
    <name type="scientific">Paracoccus aurantius</name>
    <dbReference type="NCBI Taxonomy" id="3073814"/>
    <lineage>
        <taxon>Bacteria</taxon>
        <taxon>Pseudomonadati</taxon>
        <taxon>Pseudomonadota</taxon>
        <taxon>Alphaproteobacteria</taxon>
        <taxon>Rhodobacterales</taxon>
        <taxon>Paracoccaceae</taxon>
        <taxon>Paracoccus</taxon>
    </lineage>
</organism>
<reference evidence="4" key="1">
    <citation type="submission" date="2023-07" db="EMBL/GenBank/DDBJ databases">
        <title>Paracoccus sp. MBLB3053 whole genome sequence.</title>
        <authorList>
            <person name="Hwang C.Y."/>
            <person name="Cho E.-S."/>
            <person name="Seo M.-J."/>
        </authorList>
    </citation>
    <scope>NUCLEOTIDE SEQUENCE [LARGE SCALE GENOMIC DNA]</scope>
    <source>
        <strain evidence="4">MBLB3053</strain>
    </source>
</reference>
<comment type="similarity">
    <text evidence="1">Belongs to the metallo-dependent hydrolases superfamily.</text>
</comment>
<dbReference type="PANTHER" id="PTHR43569:SF2">
    <property type="entry name" value="AMIDOHYDROLASE-RELATED DOMAIN-CONTAINING PROTEIN"/>
    <property type="match status" value="1"/>
</dbReference>
<dbReference type="Gene3D" id="3.20.20.140">
    <property type="entry name" value="Metal-dependent hydrolases"/>
    <property type="match status" value="1"/>
</dbReference>
<keyword evidence="4" id="KW-1185">Reference proteome</keyword>
<evidence type="ECO:0000313" key="3">
    <source>
        <dbReference type="EMBL" id="MDS9469496.1"/>
    </source>
</evidence>
<dbReference type="SUPFAM" id="SSF51556">
    <property type="entry name" value="Metallo-dependent hydrolases"/>
    <property type="match status" value="1"/>
</dbReference>
<evidence type="ECO:0000313" key="4">
    <source>
        <dbReference type="Proteomes" id="UP001269144"/>
    </source>
</evidence>
<evidence type="ECO:0000256" key="1">
    <source>
        <dbReference type="ARBA" id="ARBA00038310"/>
    </source>
</evidence>
<dbReference type="Proteomes" id="UP001269144">
    <property type="component" value="Unassembled WGS sequence"/>
</dbReference>
<protein>
    <submittedName>
        <fullName evidence="3">Amidohydrolase family protein</fullName>
    </submittedName>
</protein>
<proteinExistence type="inferred from homology"/>
<dbReference type="InterPro" id="IPR006680">
    <property type="entry name" value="Amidohydro-rel"/>
</dbReference>
<comment type="caution">
    <text evidence="3">The sequence shown here is derived from an EMBL/GenBank/DDBJ whole genome shotgun (WGS) entry which is preliminary data.</text>
</comment>
<feature type="domain" description="Amidohydrolase-related" evidence="2">
    <location>
        <begin position="5"/>
        <end position="271"/>
    </location>
</feature>
<accession>A0ABU2HWS6</accession>
<dbReference type="PANTHER" id="PTHR43569">
    <property type="entry name" value="AMIDOHYDROLASE"/>
    <property type="match status" value="1"/>
</dbReference>
<dbReference type="InterPro" id="IPR032466">
    <property type="entry name" value="Metal_Hydrolase"/>
</dbReference>